<dbReference type="KEGG" id="naq:D0T90_05425"/>
<dbReference type="EMBL" id="CP031699">
    <property type="protein sequence ID" value="QEY24005.1"/>
    <property type="molecule type" value="Genomic_DNA"/>
</dbReference>
<proteinExistence type="predicted"/>
<evidence type="ECO:0000313" key="2">
    <source>
        <dbReference type="Proteomes" id="UP000325536"/>
    </source>
</evidence>
<dbReference type="Proteomes" id="UP000325536">
    <property type="component" value="Chromosome"/>
</dbReference>
<dbReference type="AlphaFoldDB" id="A0A5P3MSD0"/>
<sequence>MLKRFKRPSAKIHFPPKKYGFADGLIRLFAVDGSENADKIRNGTKVWNICKHLIKQIFYGKRQQKTGVVKRRIKSILCRLQISNRQKMLCVLVYEWSVFIFAVVF</sequence>
<reference evidence="1 2" key="1">
    <citation type="submission" date="2018-08" db="EMBL/GenBank/DDBJ databases">
        <title>Neisseria animalis ATCC 49930 complete genome.</title>
        <authorList>
            <person name="Veseli I.A."/>
            <person name="Mascarenhas dos Santos A.C."/>
            <person name="Buttler R."/>
            <person name="Pombert J.-F."/>
        </authorList>
    </citation>
    <scope>NUCLEOTIDE SEQUENCE [LARGE SCALE GENOMIC DNA]</scope>
    <source>
        <strain evidence="1 2">ATCC 49930</strain>
    </source>
</reference>
<evidence type="ECO:0000313" key="1">
    <source>
        <dbReference type="EMBL" id="QEY24005.1"/>
    </source>
</evidence>
<keyword evidence="2" id="KW-1185">Reference proteome</keyword>
<gene>
    <name evidence="1" type="ORF">D0T90_05425</name>
</gene>
<name>A0A5P3MSD0_NEIAN</name>
<protein>
    <submittedName>
        <fullName evidence="1">Uncharacterized protein</fullName>
    </submittedName>
</protein>
<accession>A0A5P3MSD0</accession>
<organism evidence="1 2">
    <name type="scientific">Neisseria animalis</name>
    <dbReference type="NCBI Taxonomy" id="492"/>
    <lineage>
        <taxon>Bacteria</taxon>
        <taxon>Pseudomonadati</taxon>
        <taxon>Pseudomonadota</taxon>
        <taxon>Betaproteobacteria</taxon>
        <taxon>Neisseriales</taxon>
        <taxon>Neisseriaceae</taxon>
        <taxon>Neisseria</taxon>
    </lineage>
</organism>